<keyword evidence="1" id="KW-0812">Transmembrane</keyword>
<dbReference type="InterPro" id="IPR021333">
    <property type="entry name" value="DUF2946"/>
</dbReference>
<evidence type="ECO:0000313" key="2">
    <source>
        <dbReference type="EMBL" id="GEO01565.1"/>
    </source>
</evidence>
<dbReference type="OrthoDB" id="7511204at2"/>
<accession>A0A512APD3</accession>
<proteinExistence type="predicted"/>
<reference evidence="2 3" key="1">
    <citation type="submission" date="2019-07" db="EMBL/GenBank/DDBJ databases">
        <title>Whole genome shotgun sequence of Novosphingobium sediminis NBRC 106119.</title>
        <authorList>
            <person name="Hosoyama A."/>
            <person name="Uohara A."/>
            <person name="Ohji S."/>
            <person name="Ichikawa N."/>
        </authorList>
    </citation>
    <scope>NUCLEOTIDE SEQUENCE [LARGE SCALE GENOMIC DNA]</scope>
    <source>
        <strain evidence="2 3">NBRC 106119</strain>
    </source>
</reference>
<feature type="transmembrane region" description="Helical" evidence="1">
    <location>
        <begin position="89"/>
        <end position="110"/>
    </location>
</feature>
<evidence type="ECO:0000313" key="3">
    <source>
        <dbReference type="Proteomes" id="UP000321464"/>
    </source>
</evidence>
<evidence type="ECO:0008006" key="4">
    <source>
        <dbReference type="Google" id="ProtNLM"/>
    </source>
</evidence>
<dbReference type="Pfam" id="PF11162">
    <property type="entry name" value="DUF2946"/>
    <property type="match status" value="1"/>
</dbReference>
<comment type="caution">
    <text evidence="2">The sequence shown here is derived from an EMBL/GenBank/DDBJ whole genome shotgun (WGS) entry which is preliminary data.</text>
</comment>
<name>A0A512APD3_9SPHN</name>
<feature type="transmembrane region" description="Helical" evidence="1">
    <location>
        <begin position="12"/>
        <end position="35"/>
    </location>
</feature>
<sequence length="130" mass="13495">MGRLRAYLCSHFRLAMLLIAVALVIKAVVPTGYMIGSQGKALTILVCGDASGDHLAKQITIPGKSEGTAKPAETCPYASLSFASLDAGLPAFVALAIAFLLLLGFAPIRIPALAGIPYIRPPLRGPPALI</sequence>
<dbReference type="AlphaFoldDB" id="A0A512APD3"/>
<dbReference type="RefSeq" id="WP_147160873.1">
    <property type="nucleotide sequence ID" value="NZ_BJYR01000023.1"/>
</dbReference>
<dbReference type="Proteomes" id="UP000321464">
    <property type="component" value="Unassembled WGS sequence"/>
</dbReference>
<keyword evidence="1" id="KW-1133">Transmembrane helix</keyword>
<organism evidence="2 3">
    <name type="scientific">Novosphingobium sediminis</name>
    <dbReference type="NCBI Taxonomy" id="707214"/>
    <lineage>
        <taxon>Bacteria</taxon>
        <taxon>Pseudomonadati</taxon>
        <taxon>Pseudomonadota</taxon>
        <taxon>Alphaproteobacteria</taxon>
        <taxon>Sphingomonadales</taxon>
        <taxon>Sphingomonadaceae</taxon>
        <taxon>Novosphingobium</taxon>
    </lineage>
</organism>
<protein>
    <recommendedName>
        <fullName evidence="4">DUF2946 domain-containing protein</fullName>
    </recommendedName>
</protein>
<keyword evidence="1" id="KW-0472">Membrane</keyword>
<keyword evidence="3" id="KW-1185">Reference proteome</keyword>
<evidence type="ECO:0000256" key="1">
    <source>
        <dbReference type="SAM" id="Phobius"/>
    </source>
</evidence>
<dbReference type="EMBL" id="BJYR01000023">
    <property type="protein sequence ID" value="GEO01565.1"/>
    <property type="molecule type" value="Genomic_DNA"/>
</dbReference>
<gene>
    <name evidence="2" type="ORF">NSE01_33970</name>
</gene>